<evidence type="ECO:0000313" key="4">
    <source>
        <dbReference type="EMBL" id="TGK76476.1"/>
    </source>
</evidence>
<dbReference type="OrthoDB" id="344290at2"/>
<dbReference type="InterPro" id="IPR011936">
    <property type="entry name" value="Myxo_disulph_rpt"/>
</dbReference>
<gene>
    <name evidence="4" type="ORF">EHQ18_00495</name>
</gene>
<dbReference type="RefSeq" id="WP_135631692.1">
    <property type="nucleotide sequence ID" value="NZ_RQFE01000007.1"/>
</dbReference>
<dbReference type="EMBL" id="RQFF01000007">
    <property type="protein sequence ID" value="TGK76476.1"/>
    <property type="molecule type" value="Genomic_DNA"/>
</dbReference>
<evidence type="ECO:0000256" key="1">
    <source>
        <dbReference type="ARBA" id="ARBA00022729"/>
    </source>
</evidence>
<keyword evidence="1" id="KW-0732">Signal</keyword>
<name>A0A6N4Q9E6_9LEPT</name>
<dbReference type="PROSITE" id="PS51257">
    <property type="entry name" value="PROKAR_LIPOPROTEIN"/>
    <property type="match status" value="1"/>
</dbReference>
<keyword evidence="5" id="KW-1185">Reference proteome</keyword>
<evidence type="ECO:0000256" key="3">
    <source>
        <dbReference type="ARBA" id="ARBA00023157"/>
    </source>
</evidence>
<dbReference type="Gene3D" id="2.60.40.10">
    <property type="entry name" value="Immunoglobulins"/>
    <property type="match status" value="1"/>
</dbReference>
<protein>
    <submittedName>
        <fullName evidence="4">DUF4215 domain-containing protein</fullName>
    </submittedName>
</protein>
<organism evidence="4 5">
    <name type="scientific">Leptospira kanakyensis</name>
    <dbReference type="NCBI Taxonomy" id="2484968"/>
    <lineage>
        <taxon>Bacteria</taxon>
        <taxon>Pseudomonadati</taxon>
        <taxon>Spirochaetota</taxon>
        <taxon>Spirochaetia</taxon>
        <taxon>Leptospirales</taxon>
        <taxon>Leptospiraceae</taxon>
        <taxon>Leptospira</taxon>
    </lineage>
</organism>
<evidence type="ECO:0000313" key="5">
    <source>
        <dbReference type="Proteomes" id="UP000297239"/>
    </source>
</evidence>
<dbReference type="NCBIfam" id="TIGR02232">
    <property type="entry name" value="myxo_disulf_rpt"/>
    <property type="match status" value="1"/>
</dbReference>
<keyword evidence="2" id="KW-0677">Repeat</keyword>
<sequence>MNKLFLYIVSLLFLFFFGCDLISEKEDKKDLTSLVAILVATNSNSANTNPPTNLSYTGSPFVFFRNAPISAKVPTAVGTIESCQTNVTMPTGISLSDSCTISGTATANKATTLYTITATNRYGTGSTTISIQVKDSLCGNGVIEGLEVCDDNNATNGDGCNNTCSGA</sequence>
<dbReference type="AlphaFoldDB" id="A0A6N4Q9E6"/>
<evidence type="ECO:0000256" key="2">
    <source>
        <dbReference type="ARBA" id="ARBA00022737"/>
    </source>
</evidence>
<dbReference type="Proteomes" id="UP000297239">
    <property type="component" value="Unassembled WGS sequence"/>
</dbReference>
<accession>A0A6N4Q9E6</accession>
<comment type="caution">
    <text evidence="4">The sequence shown here is derived from an EMBL/GenBank/DDBJ whole genome shotgun (WGS) entry which is preliminary data.</text>
</comment>
<dbReference type="InterPro" id="IPR013783">
    <property type="entry name" value="Ig-like_fold"/>
</dbReference>
<keyword evidence="3" id="KW-1015">Disulfide bond</keyword>
<dbReference type="Pfam" id="PF13948">
    <property type="entry name" value="DUF4215"/>
    <property type="match status" value="1"/>
</dbReference>
<proteinExistence type="predicted"/>
<reference evidence="4" key="1">
    <citation type="journal article" date="2019" name="PLoS Negl. Trop. Dis.">
        <title>Revisiting the worldwide diversity of Leptospira species in the environment.</title>
        <authorList>
            <person name="Vincent A.T."/>
            <person name="Schiettekatte O."/>
            <person name="Bourhy P."/>
            <person name="Veyrier F.J."/>
            <person name="Picardeau M."/>
        </authorList>
    </citation>
    <scope>NUCLEOTIDE SEQUENCE [LARGE SCALE GENOMIC DNA]</scope>
    <source>
        <strain evidence="4">201800293</strain>
    </source>
</reference>